<evidence type="ECO:0000313" key="3">
    <source>
        <dbReference type="Proteomes" id="UP000215127"/>
    </source>
</evidence>
<accession>A0A1X7S950</accession>
<dbReference type="PANTHER" id="PTHR33112">
    <property type="entry name" value="DOMAIN PROTEIN, PUTATIVE-RELATED"/>
    <property type="match status" value="1"/>
</dbReference>
<dbReference type="Pfam" id="PF06985">
    <property type="entry name" value="HET"/>
    <property type="match status" value="1"/>
</dbReference>
<keyword evidence="3" id="KW-1185">Reference proteome</keyword>
<sequence>MNSRFIGLNEATAKIARWLRECSQHDFCNQWRRIADTGDRLPTRLLEIKVTGNSYRVRLVHTAGWANRNIGYATLSHCWGGYLPTRLTKGNMASFAVDIDWDTLPKTFQDAVYTTARLEIKYIWIDALCIIQDSREDWSIEAAEMTNVYANSSVGLSADASEDGHGGLLR</sequence>
<dbReference type="EMBL" id="LT853704">
    <property type="protein sequence ID" value="SMQ56159.1"/>
    <property type="molecule type" value="Genomic_DNA"/>
</dbReference>
<protein>
    <recommendedName>
        <fullName evidence="1">Heterokaryon incompatibility domain-containing protein</fullName>
    </recommendedName>
</protein>
<dbReference type="AlphaFoldDB" id="A0A1X7S950"/>
<dbReference type="PANTHER" id="PTHR33112:SF16">
    <property type="entry name" value="HETEROKARYON INCOMPATIBILITY DOMAIN-CONTAINING PROTEIN"/>
    <property type="match status" value="1"/>
</dbReference>
<dbReference type="Proteomes" id="UP000215127">
    <property type="component" value="Chromosome 13"/>
</dbReference>
<organism evidence="2 3">
    <name type="scientific">Zymoseptoria tritici (strain ST99CH_3D7)</name>
    <dbReference type="NCBI Taxonomy" id="1276538"/>
    <lineage>
        <taxon>Eukaryota</taxon>
        <taxon>Fungi</taxon>
        <taxon>Dikarya</taxon>
        <taxon>Ascomycota</taxon>
        <taxon>Pezizomycotina</taxon>
        <taxon>Dothideomycetes</taxon>
        <taxon>Dothideomycetidae</taxon>
        <taxon>Mycosphaerellales</taxon>
        <taxon>Mycosphaerellaceae</taxon>
        <taxon>Zymoseptoria</taxon>
    </lineage>
</organism>
<proteinExistence type="predicted"/>
<gene>
    <name evidence="2" type="ORF">ZT3D7_G11314</name>
</gene>
<evidence type="ECO:0000313" key="2">
    <source>
        <dbReference type="EMBL" id="SMQ56159.1"/>
    </source>
</evidence>
<feature type="domain" description="Heterokaryon incompatibility" evidence="1">
    <location>
        <begin position="72"/>
        <end position="167"/>
    </location>
</feature>
<dbReference type="InterPro" id="IPR010730">
    <property type="entry name" value="HET"/>
</dbReference>
<name>A0A1X7S950_ZYMT9</name>
<evidence type="ECO:0000259" key="1">
    <source>
        <dbReference type="Pfam" id="PF06985"/>
    </source>
</evidence>
<dbReference type="STRING" id="1276538.A0A1X7S950"/>
<reference evidence="2 3" key="1">
    <citation type="submission" date="2016-06" db="EMBL/GenBank/DDBJ databases">
        <authorList>
            <person name="Kjaerup R.B."/>
            <person name="Dalgaard T.S."/>
            <person name="Juul-Madsen H.R."/>
        </authorList>
    </citation>
    <scope>NUCLEOTIDE SEQUENCE [LARGE SCALE GENOMIC DNA]</scope>
</reference>